<keyword evidence="3" id="KW-1185">Reference proteome</keyword>
<evidence type="ECO:0000313" key="2">
    <source>
        <dbReference type="EMBL" id="MDV0447423.1"/>
    </source>
</evidence>
<comment type="caution">
    <text evidence="2">The sequence shown here is derived from an EMBL/GenBank/DDBJ whole genome shotgun (WGS) entry which is preliminary data.</text>
</comment>
<dbReference type="AlphaFoldDB" id="A0AAE4MLV1"/>
<dbReference type="Proteomes" id="UP001271789">
    <property type="component" value="Unassembled WGS sequence"/>
</dbReference>
<name>A0AAE4MLV1_9EURY</name>
<evidence type="ECO:0000256" key="1">
    <source>
        <dbReference type="SAM" id="MobiDB-lite"/>
    </source>
</evidence>
<accession>A0AAE4MLV1</accession>
<proteinExistence type="predicted"/>
<organism evidence="2 3">
    <name type="scientific">Methanolapillus africanus</name>
    <dbReference type="NCBI Taxonomy" id="3028297"/>
    <lineage>
        <taxon>Archaea</taxon>
        <taxon>Methanobacteriati</taxon>
        <taxon>Methanobacteriota</taxon>
        <taxon>Stenosarchaea group</taxon>
        <taxon>Methanomicrobia</taxon>
        <taxon>Methanosarcinales</taxon>
        <taxon>Methanosarcinaceae</taxon>
        <taxon>Methanolapillus</taxon>
    </lineage>
</organism>
<evidence type="ECO:0000313" key="3">
    <source>
        <dbReference type="Proteomes" id="UP001271789"/>
    </source>
</evidence>
<dbReference type="EMBL" id="JAWDKD010000019">
    <property type="protein sequence ID" value="MDV0447423.1"/>
    <property type="molecule type" value="Genomic_DNA"/>
</dbReference>
<gene>
    <name evidence="2" type="ORF">MsAg5_13130</name>
</gene>
<sequence length="181" mass="21177">MMQTRPQQQQQPNPMQTAQAIQQQRLLAENKQRGYQSESFAYRVQIMECPAADRFLELLEKSRTVFTSLTVDILKAHIDSCASQDAVMTNFPTMKDIEVFRLEQRIMSRKLKLSVPKVDAQNPLFHLLLSELEFVTIPRYLRSYKGFERDKQNEERIYNEISTRLSAPENKSGSYIDKLKK</sequence>
<protein>
    <submittedName>
        <fullName evidence="2">Uncharacterized protein</fullName>
    </submittedName>
</protein>
<feature type="region of interest" description="Disordered" evidence="1">
    <location>
        <begin position="1"/>
        <end position="20"/>
    </location>
</feature>
<reference evidence="2" key="1">
    <citation type="submission" date="2023-06" db="EMBL/GenBank/DDBJ databases">
        <title>Genome sequence of Methanosarcinaceae archaeon Ag5.</title>
        <authorList>
            <person name="Protasov E."/>
            <person name="Platt K."/>
            <person name="Poehlein A."/>
            <person name="Daniel R."/>
            <person name="Brune A."/>
        </authorList>
    </citation>
    <scope>NUCLEOTIDE SEQUENCE</scope>
    <source>
        <strain evidence="2">Ag5</strain>
    </source>
</reference>